<sequence>MALRLACPPAPDPSPPVVNATEGQERGRGRGRGRGRPESAWATNITFVLVGSRHFVKQQIGRVEYQPLSRLFAVLVGVAVGDVEKVGIKLLVQLWSRSWTRAVVAVAPAEGQRLSLYTNTPPKKGNSSLWCNYHPDERLSMLYESTLSLSDLNGDLKKLRGEGNVFPVLNHRYAVGGRALRDCHIRASLYIGTPETRCGGDEEPLETRVLRSIFEATAQAYHFHPVVTKEGEELERDAYPGKSTHSVGLAVLFEGTSDVGLAPYLLTTKRMRQLRPTYPFLNGVPLLMCLPQINAELRVRCLPGGGARSHLSAIASRLYASGLLLFLGLSVLITVATRAVLVRAQGRAAGCFGELVVASALDTWAMLCEVSKPSINRTACAVPPEYQVRAPLVRGQALSRVRASSHSAPAGCRNTQPPSPETARRRSAPGDTGRVVDGNAVWAGQWTVELRGALQPENFRPHSVVRNGSTENTKTQFDGGGGRDRRGRARRWATQYAVRWVSAAWLLLVINLNVVLKALLTAEMANPTPLPRVSSIGELLDNDSRLVIGLPSPIYTEFLRKRTGLPDHRLLVCADDDDNPGYTVDCEGRFDTDEHFAVIKEAVLPTGIKCLQTCNYGLEIGIRQMPLVLYVRRSSPALASALDETILRLHEGGIISWWLQHDQDLKALRVRRGAAVGAGGGGGGGRRVMAVMAIWDALHCLSMGLTLATAVFLLELCWKRIDG</sequence>
<evidence type="ECO:0000256" key="5">
    <source>
        <dbReference type="ARBA" id="ARBA00023136"/>
    </source>
</evidence>
<evidence type="ECO:0000256" key="7">
    <source>
        <dbReference type="ARBA" id="ARBA00023180"/>
    </source>
</evidence>
<evidence type="ECO:0000256" key="9">
    <source>
        <dbReference type="SAM" id="Phobius"/>
    </source>
</evidence>
<dbReference type="SUPFAM" id="SSF53850">
    <property type="entry name" value="Periplasmic binding protein-like II"/>
    <property type="match status" value="1"/>
</dbReference>
<feature type="compositionally biased region" description="Polar residues" evidence="8">
    <location>
        <begin position="466"/>
        <end position="476"/>
    </location>
</feature>
<feature type="region of interest" description="Disordered" evidence="8">
    <location>
        <begin position="1"/>
        <end position="38"/>
    </location>
</feature>
<keyword evidence="4 9" id="KW-1133">Transmembrane helix</keyword>
<evidence type="ECO:0000256" key="4">
    <source>
        <dbReference type="ARBA" id="ARBA00022989"/>
    </source>
</evidence>
<evidence type="ECO:0000256" key="2">
    <source>
        <dbReference type="ARBA" id="ARBA00022475"/>
    </source>
</evidence>
<proteinExistence type="predicted"/>
<keyword evidence="6" id="KW-0675">Receptor</keyword>
<comment type="subcellular location">
    <subcellularLocation>
        <location evidence="1">Cell membrane</location>
        <topology evidence="1">Multi-pass membrane protein</topology>
    </subcellularLocation>
</comment>
<protein>
    <submittedName>
        <fullName evidence="10">Mitotic checkpoint protein BUB3.2</fullName>
    </submittedName>
</protein>
<feature type="region of interest" description="Disordered" evidence="8">
    <location>
        <begin position="403"/>
        <end position="434"/>
    </location>
</feature>
<feature type="region of interest" description="Disordered" evidence="8">
    <location>
        <begin position="460"/>
        <end position="486"/>
    </location>
</feature>
<organism evidence="10 11">
    <name type="scientific">Frankliniella fusca</name>
    <dbReference type="NCBI Taxonomy" id="407009"/>
    <lineage>
        <taxon>Eukaryota</taxon>
        <taxon>Metazoa</taxon>
        <taxon>Ecdysozoa</taxon>
        <taxon>Arthropoda</taxon>
        <taxon>Hexapoda</taxon>
        <taxon>Insecta</taxon>
        <taxon>Pterygota</taxon>
        <taxon>Neoptera</taxon>
        <taxon>Paraneoptera</taxon>
        <taxon>Thysanoptera</taxon>
        <taxon>Terebrantia</taxon>
        <taxon>Thripoidea</taxon>
        <taxon>Thripidae</taxon>
        <taxon>Frankliniella</taxon>
    </lineage>
</organism>
<keyword evidence="3 9" id="KW-0812">Transmembrane</keyword>
<reference evidence="10" key="1">
    <citation type="submission" date="2021-07" db="EMBL/GenBank/DDBJ databases">
        <authorList>
            <person name="Catto M.A."/>
            <person name="Jacobson A."/>
            <person name="Kennedy G."/>
            <person name="Labadie P."/>
            <person name="Hunt B.G."/>
            <person name="Srinivasan R."/>
        </authorList>
    </citation>
    <scope>NUCLEOTIDE SEQUENCE</scope>
    <source>
        <strain evidence="10">PL_HMW_Pooled</strain>
        <tissue evidence="10">Head</tissue>
    </source>
</reference>
<gene>
    <name evidence="10" type="ORF">KUF71_016060</name>
</gene>
<evidence type="ECO:0000256" key="3">
    <source>
        <dbReference type="ARBA" id="ARBA00022692"/>
    </source>
</evidence>
<keyword evidence="2" id="KW-1003">Cell membrane</keyword>
<dbReference type="PANTHER" id="PTHR42643:SF35">
    <property type="entry name" value="IONOTROPIC RECEPTOR 68A, ISOFORM A"/>
    <property type="match status" value="1"/>
</dbReference>
<keyword evidence="7" id="KW-0325">Glycoprotein</keyword>
<evidence type="ECO:0000256" key="6">
    <source>
        <dbReference type="ARBA" id="ARBA00023170"/>
    </source>
</evidence>
<feature type="transmembrane region" description="Helical" evidence="9">
    <location>
        <begin position="318"/>
        <end position="341"/>
    </location>
</feature>
<keyword evidence="11" id="KW-1185">Reference proteome</keyword>
<dbReference type="GO" id="GO:0005886">
    <property type="term" value="C:plasma membrane"/>
    <property type="evidence" value="ECO:0007669"/>
    <property type="project" value="UniProtKB-SubCell"/>
</dbReference>
<evidence type="ECO:0000256" key="8">
    <source>
        <dbReference type="SAM" id="MobiDB-lite"/>
    </source>
</evidence>
<reference evidence="10" key="2">
    <citation type="journal article" date="2023" name="BMC Genomics">
        <title>Pest status, molecular evolution, and epigenetic factors derived from the genome assembly of Frankliniella fusca, a thysanopteran phytovirus vector.</title>
        <authorList>
            <person name="Catto M.A."/>
            <person name="Labadie P.E."/>
            <person name="Jacobson A.L."/>
            <person name="Kennedy G.G."/>
            <person name="Srinivasan R."/>
            <person name="Hunt B.G."/>
        </authorList>
    </citation>
    <scope>NUCLEOTIDE SEQUENCE</scope>
    <source>
        <strain evidence="10">PL_HMW_Pooled</strain>
    </source>
</reference>
<evidence type="ECO:0000313" key="10">
    <source>
        <dbReference type="EMBL" id="KAK3927775.1"/>
    </source>
</evidence>
<dbReference type="EMBL" id="JAHWGI010001301">
    <property type="protein sequence ID" value="KAK3927775.1"/>
    <property type="molecule type" value="Genomic_DNA"/>
</dbReference>
<feature type="transmembrane region" description="Helical" evidence="9">
    <location>
        <begin position="496"/>
        <end position="520"/>
    </location>
</feature>
<dbReference type="Proteomes" id="UP001219518">
    <property type="component" value="Unassembled WGS sequence"/>
</dbReference>
<dbReference type="AlphaFoldDB" id="A0AAE1HUQ2"/>
<accession>A0AAE1HUQ2</accession>
<evidence type="ECO:0000256" key="1">
    <source>
        <dbReference type="ARBA" id="ARBA00004651"/>
    </source>
</evidence>
<name>A0AAE1HUQ2_9NEOP</name>
<dbReference type="PANTHER" id="PTHR42643">
    <property type="entry name" value="IONOTROPIC RECEPTOR 20A-RELATED"/>
    <property type="match status" value="1"/>
</dbReference>
<dbReference type="InterPro" id="IPR052192">
    <property type="entry name" value="Insect_Ionotropic_Sensory_Rcpt"/>
</dbReference>
<comment type="caution">
    <text evidence="10">The sequence shown here is derived from an EMBL/GenBank/DDBJ whole genome shotgun (WGS) entry which is preliminary data.</text>
</comment>
<keyword evidence="5 9" id="KW-0472">Membrane</keyword>
<evidence type="ECO:0000313" key="11">
    <source>
        <dbReference type="Proteomes" id="UP001219518"/>
    </source>
</evidence>